<reference evidence="2" key="1">
    <citation type="journal article" date="2016" name="Nature">
        <title>Genome evolution in the allotetraploid frog Xenopus laevis.</title>
        <authorList>
            <person name="Session A.M."/>
            <person name="Uno Y."/>
            <person name="Kwon T."/>
            <person name="Chapman J.A."/>
            <person name="Toyoda A."/>
            <person name="Takahashi S."/>
            <person name="Fukui A."/>
            <person name="Hikosaka A."/>
            <person name="Suzuki A."/>
            <person name="Kondo M."/>
            <person name="van Heeringen S.J."/>
            <person name="Quigley I."/>
            <person name="Heinz S."/>
            <person name="Ogino H."/>
            <person name="Ochi H."/>
            <person name="Hellsten U."/>
            <person name="Lyons J.B."/>
            <person name="Simakov O."/>
            <person name="Putnam N."/>
            <person name="Stites J."/>
            <person name="Kuroki Y."/>
            <person name="Tanaka T."/>
            <person name="Michiue T."/>
            <person name="Watanabe M."/>
            <person name="Bogdanovic O."/>
            <person name="Lister R."/>
            <person name="Georgiou G."/>
            <person name="Paranjpe S.S."/>
            <person name="van Kruijsbergen I."/>
            <person name="Shu S."/>
            <person name="Carlson J."/>
            <person name="Kinoshita T."/>
            <person name="Ohta Y."/>
            <person name="Mawaribuchi S."/>
            <person name="Jenkins J."/>
            <person name="Grimwood J."/>
            <person name="Schmutz J."/>
            <person name="Mitros T."/>
            <person name="Mozaffari S.V."/>
            <person name="Suzuki Y."/>
            <person name="Haramoto Y."/>
            <person name="Yamamoto T.S."/>
            <person name="Takagi C."/>
            <person name="Heald R."/>
            <person name="Miller K."/>
            <person name="Haudenschild C."/>
            <person name="Kitzman J."/>
            <person name="Nakayama T."/>
            <person name="Izutsu Y."/>
            <person name="Robert J."/>
            <person name="Fortriede J."/>
            <person name="Burns K."/>
            <person name="Lotay V."/>
            <person name="Karimi K."/>
            <person name="Yasuoka Y."/>
            <person name="Dichmann D.S."/>
            <person name="Flajnik M.F."/>
            <person name="Houston D.W."/>
            <person name="Shendure J."/>
            <person name="DuPasquier L."/>
            <person name="Vize P.D."/>
            <person name="Zorn A.M."/>
            <person name="Ito M."/>
            <person name="Marcotte E.M."/>
            <person name="Wallingford J.B."/>
            <person name="Ito Y."/>
            <person name="Asashima M."/>
            <person name="Ueno N."/>
            <person name="Matsuda Y."/>
            <person name="Veenstra G.J."/>
            <person name="Fujiyama A."/>
            <person name="Harland R.M."/>
            <person name="Taira M."/>
            <person name="Rokhsar D.S."/>
        </authorList>
    </citation>
    <scope>NUCLEOTIDE SEQUENCE [LARGE SCALE GENOMIC DNA]</scope>
    <source>
        <strain evidence="2">J</strain>
    </source>
</reference>
<name>A0A974CTC7_XENLA</name>
<proteinExistence type="predicted"/>
<protein>
    <submittedName>
        <fullName evidence="1">Uncharacterized protein</fullName>
    </submittedName>
</protein>
<gene>
    <name evidence="1" type="ORF">XELAEV_18026049mg</name>
</gene>
<dbReference type="EMBL" id="CM004474">
    <property type="protein sequence ID" value="OCT79240.1"/>
    <property type="molecule type" value="Genomic_DNA"/>
</dbReference>
<organism evidence="1 2">
    <name type="scientific">Xenopus laevis</name>
    <name type="common">African clawed frog</name>
    <dbReference type="NCBI Taxonomy" id="8355"/>
    <lineage>
        <taxon>Eukaryota</taxon>
        <taxon>Metazoa</taxon>
        <taxon>Chordata</taxon>
        <taxon>Craniata</taxon>
        <taxon>Vertebrata</taxon>
        <taxon>Euteleostomi</taxon>
        <taxon>Amphibia</taxon>
        <taxon>Batrachia</taxon>
        <taxon>Anura</taxon>
        <taxon>Pipoidea</taxon>
        <taxon>Pipidae</taxon>
        <taxon>Xenopodinae</taxon>
        <taxon>Xenopus</taxon>
        <taxon>Xenopus</taxon>
    </lineage>
</organism>
<accession>A0A974CTC7</accession>
<dbReference type="Proteomes" id="UP000694892">
    <property type="component" value="Chromosome 5L"/>
</dbReference>
<evidence type="ECO:0000313" key="2">
    <source>
        <dbReference type="Proteomes" id="UP000694892"/>
    </source>
</evidence>
<dbReference type="AlphaFoldDB" id="A0A974CTC7"/>
<sequence length="97" mass="11383">MGFQHLTAITLRSHLFHKCVVCVDIIRYLSLCVYGKRTYGFLRYVHNPELTLPHLLVRRETISAKALFDILWFNRCCIRKAFSLISTLIISINILWS</sequence>
<evidence type="ECO:0000313" key="1">
    <source>
        <dbReference type="EMBL" id="OCT79240.1"/>
    </source>
</evidence>